<dbReference type="Proteomes" id="UP000698800">
    <property type="component" value="Unassembled WGS sequence"/>
</dbReference>
<dbReference type="PROSITE" id="PS50263">
    <property type="entry name" value="CN_HYDROLASE"/>
    <property type="match status" value="1"/>
</dbReference>
<proteinExistence type="predicted"/>
<dbReference type="SUPFAM" id="SSF56317">
    <property type="entry name" value="Carbon-nitrogen hydrolase"/>
    <property type="match status" value="1"/>
</dbReference>
<name>A0A9P8L362_9PEZI</name>
<gene>
    <name evidence="2" type="ORF">FGG08_005163</name>
</gene>
<dbReference type="GO" id="GO:0030163">
    <property type="term" value="P:protein catabolic process"/>
    <property type="evidence" value="ECO:0007669"/>
    <property type="project" value="TreeGrafter"/>
</dbReference>
<protein>
    <recommendedName>
        <fullName evidence="1">CN hydrolase domain-containing protein</fullName>
    </recommendedName>
</protein>
<dbReference type="Pfam" id="PF00795">
    <property type="entry name" value="CN_hydrolase"/>
    <property type="match status" value="1"/>
</dbReference>
<dbReference type="InterPro" id="IPR036526">
    <property type="entry name" value="C-N_Hydrolase_sf"/>
</dbReference>
<dbReference type="PANTHER" id="PTHR11750">
    <property type="entry name" value="PROTEIN N-TERMINAL AMIDASE"/>
    <property type="match status" value="1"/>
</dbReference>
<evidence type="ECO:0000313" key="3">
    <source>
        <dbReference type="Proteomes" id="UP000698800"/>
    </source>
</evidence>
<dbReference type="InterPro" id="IPR039703">
    <property type="entry name" value="Nta1"/>
</dbReference>
<dbReference type="InterPro" id="IPR003010">
    <property type="entry name" value="C-N_Hydrolase"/>
</dbReference>
<dbReference type="PANTHER" id="PTHR11750:SF26">
    <property type="entry name" value="PROTEIN N-TERMINAL AMIDASE"/>
    <property type="match status" value="1"/>
</dbReference>
<comment type="caution">
    <text evidence="2">The sequence shown here is derived from an EMBL/GenBank/DDBJ whole genome shotgun (WGS) entry which is preliminary data.</text>
</comment>
<keyword evidence="3" id="KW-1185">Reference proteome</keyword>
<dbReference type="GO" id="GO:0070773">
    <property type="term" value="F:protein-N-terminal glutamine amidohydrolase activity"/>
    <property type="evidence" value="ECO:0007669"/>
    <property type="project" value="InterPro"/>
</dbReference>
<feature type="domain" description="CN hydrolase" evidence="1">
    <location>
        <begin position="1"/>
        <end position="284"/>
    </location>
</feature>
<sequence>MRIACLQFAPSLGKITQNIQKADTILRNSILQNLDLLVLPELAFTGYNFSSLSEISPHLEVTAAGPSTIWASSTARRLRCYVTVGYPEIAHAPEGCPASRYNSAVMVSPSGSVIANYRKHYLYMTDETWAEEGKDGFFASEVPTLGRVAMGISVQPQGMDINPYRFIAPFHSYEFARHVLAFPATLVLLPMAWLTCEPPATLQTDPELPDTATVQYWQSRLQPLLEDQGGDQEVLVVACNRSGSEGEAHYAGTSSVFGLKSGLVRRYGVLGRGVEELLVVDTQSSTSTSKAA</sequence>
<dbReference type="GO" id="GO:0008418">
    <property type="term" value="F:protein-N-terminal asparagine amidohydrolase activity"/>
    <property type="evidence" value="ECO:0007669"/>
    <property type="project" value="InterPro"/>
</dbReference>
<dbReference type="OrthoDB" id="201515at2759"/>
<organism evidence="2 3">
    <name type="scientific">Glutinoglossum americanum</name>
    <dbReference type="NCBI Taxonomy" id="1670608"/>
    <lineage>
        <taxon>Eukaryota</taxon>
        <taxon>Fungi</taxon>
        <taxon>Dikarya</taxon>
        <taxon>Ascomycota</taxon>
        <taxon>Pezizomycotina</taxon>
        <taxon>Geoglossomycetes</taxon>
        <taxon>Geoglossales</taxon>
        <taxon>Geoglossaceae</taxon>
        <taxon>Glutinoglossum</taxon>
    </lineage>
</organism>
<accession>A0A9P8L362</accession>
<reference evidence="2" key="1">
    <citation type="submission" date="2021-03" db="EMBL/GenBank/DDBJ databases">
        <title>Comparative genomics and phylogenomic investigation of the class Geoglossomycetes provide insights into ecological specialization and systematics.</title>
        <authorList>
            <person name="Melie T."/>
            <person name="Pirro S."/>
            <person name="Miller A.N."/>
            <person name="Quandt A."/>
        </authorList>
    </citation>
    <scope>NUCLEOTIDE SEQUENCE</scope>
    <source>
        <strain evidence="2">GBOQ0MN5Z8</strain>
    </source>
</reference>
<evidence type="ECO:0000259" key="1">
    <source>
        <dbReference type="PROSITE" id="PS50263"/>
    </source>
</evidence>
<evidence type="ECO:0000313" key="2">
    <source>
        <dbReference type="EMBL" id="KAH0538244.1"/>
    </source>
</evidence>
<dbReference type="AlphaFoldDB" id="A0A9P8L362"/>
<dbReference type="Gene3D" id="3.60.110.10">
    <property type="entry name" value="Carbon-nitrogen hydrolase"/>
    <property type="match status" value="1"/>
</dbReference>
<dbReference type="EMBL" id="JAGHQL010000117">
    <property type="protein sequence ID" value="KAH0538244.1"/>
    <property type="molecule type" value="Genomic_DNA"/>
</dbReference>